<proteinExistence type="predicted"/>
<feature type="compositionally biased region" description="Basic residues" evidence="1">
    <location>
        <begin position="43"/>
        <end position="55"/>
    </location>
</feature>
<reference evidence="2 3" key="1">
    <citation type="submission" date="2018-11" db="EMBL/GenBank/DDBJ databases">
        <authorList>
            <person name="Lopez-Roques C."/>
            <person name="Donnadieu C."/>
            <person name="Bouchez O."/>
            <person name="Klopp C."/>
            <person name="Cabau C."/>
            <person name="Zahm M."/>
        </authorList>
    </citation>
    <scope>NUCLEOTIDE SEQUENCE [LARGE SCALE GENOMIC DNA]</scope>
    <source>
        <strain evidence="2">RS831</strain>
        <tissue evidence="2">Whole body</tissue>
    </source>
</reference>
<feature type="compositionally biased region" description="Basic and acidic residues" evidence="1">
    <location>
        <begin position="92"/>
        <end position="105"/>
    </location>
</feature>
<gene>
    <name evidence="2" type="ORF">OJAV_G00062140</name>
</gene>
<protein>
    <submittedName>
        <fullName evidence="2">Uncharacterized protein</fullName>
    </submittedName>
</protein>
<feature type="region of interest" description="Disordered" evidence="1">
    <location>
        <begin position="92"/>
        <end position="112"/>
    </location>
</feature>
<accession>A0A3S2M8T1</accession>
<dbReference type="EMBL" id="CM012443">
    <property type="protein sequence ID" value="RVE70204.1"/>
    <property type="molecule type" value="Genomic_DNA"/>
</dbReference>
<dbReference type="AlphaFoldDB" id="A0A3S2M8T1"/>
<evidence type="ECO:0000313" key="3">
    <source>
        <dbReference type="Proteomes" id="UP000283210"/>
    </source>
</evidence>
<evidence type="ECO:0000313" key="2">
    <source>
        <dbReference type="EMBL" id="RVE70204.1"/>
    </source>
</evidence>
<dbReference type="Proteomes" id="UP000283210">
    <property type="component" value="Chromosome 7"/>
</dbReference>
<evidence type="ECO:0000256" key="1">
    <source>
        <dbReference type="SAM" id="MobiDB-lite"/>
    </source>
</evidence>
<name>A0A3S2M8T1_ORYJA</name>
<reference evidence="2 3" key="2">
    <citation type="submission" date="2019-01" db="EMBL/GenBank/DDBJ databases">
        <title>A chromosome length genome reference of the Java medaka (oryzias javanicus).</title>
        <authorList>
            <person name="Herpin A."/>
            <person name="Takehana Y."/>
            <person name="Naruse K."/>
            <person name="Ansai S."/>
            <person name="Kawaguchi M."/>
        </authorList>
    </citation>
    <scope>NUCLEOTIDE SEQUENCE [LARGE SCALE GENOMIC DNA]</scope>
    <source>
        <strain evidence="2">RS831</strain>
        <tissue evidence="2">Whole body</tissue>
    </source>
</reference>
<feature type="region of interest" description="Disordered" evidence="1">
    <location>
        <begin position="19"/>
        <end position="58"/>
    </location>
</feature>
<sequence>MPMLWSFLFDSLSVRRRSDHVTAPPGKYSRNTADCGGFQSGRGAKRPVAVKRSSSRTRSNEGIRYCAFEPSYYPIPSLSFLIQFWERPHQYHRQDSRPRQEEAHLRSRPQQW</sequence>
<organism evidence="2 3">
    <name type="scientific">Oryzias javanicus</name>
    <name type="common">Javanese ricefish</name>
    <name type="synonym">Aplocheilus javanicus</name>
    <dbReference type="NCBI Taxonomy" id="123683"/>
    <lineage>
        <taxon>Eukaryota</taxon>
        <taxon>Metazoa</taxon>
        <taxon>Chordata</taxon>
        <taxon>Craniata</taxon>
        <taxon>Vertebrata</taxon>
        <taxon>Euteleostomi</taxon>
        <taxon>Actinopterygii</taxon>
        <taxon>Neopterygii</taxon>
        <taxon>Teleostei</taxon>
        <taxon>Neoteleostei</taxon>
        <taxon>Acanthomorphata</taxon>
        <taxon>Ovalentaria</taxon>
        <taxon>Atherinomorphae</taxon>
        <taxon>Beloniformes</taxon>
        <taxon>Adrianichthyidae</taxon>
        <taxon>Oryziinae</taxon>
        <taxon>Oryzias</taxon>
    </lineage>
</organism>
<keyword evidence="3" id="KW-1185">Reference proteome</keyword>